<evidence type="ECO:0000313" key="1">
    <source>
        <dbReference type="EMBL" id="GAG39061.1"/>
    </source>
</evidence>
<name>X0YQS9_9ZZZZ</name>
<comment type="caution">
    <text evidence="1">The sequence shown here is derived from an EMBL/GenBank/DDBJ whole genome shotgun (WGS) entry which is preliminary data.</text>
</comment>
<dbReference type="SUPFAM" id="SSF56672">
    <property type="entry name" value="DNA/RNA polymerases"/>
    <property type="match status" value="1"/>
</dbReference>
<reference evidence="1" key="1">
    <citation type="journal article" date="2014" name="Front. Microbiol.">
        <title>High frequency of phylogenetically diverse reductive dehalogenase-homologous genes in deep subseafloor sedimentary metagenomes.</title>
        <authorList>
            <person name="Kawai M."/>
            <person name="Futagami T."/>
            <person name="Toyoda A."/>
            <person name="Takaki Y."/>
            <person name="Nishi S."/>
            <person name="Hori S."/>
            <person name="Arai W."/>
            <person name="Tsubouchi T."/>
            <person name="Morono Y."/>
            <person name="Uchiyama I."/>
            <person name="Ito T."/>
            <person name="Fujiyama A."/>
            <person name="Inagaki F."/>
            <person name="Takami H."/>
        </authorList>
    </citation>
    <scope>NUCLEOTIDE SEQUENCE</scope>
    <source>
        <strain evidence="1">Expedition CK06-06</strain>
    </source>
</reference>
<dbReference type="InterPro" id="IPR043502">
    <property type="entry name" value="DNA/RNA_pol_sf"/>
</dbReference>
<dbReference type="AlphaFoldDB" id="X0YQS9"/>
<proteinExistence type="predicted"/>
<evidence type="ECO:0008006" key="2">
    <source>
        <dbReference type="Google" id="ProtNLM"/>
    </source>
</evidence>
<dbReference type="EMBL" id="BARS01044705">
    <property type="protein sequence ID" value="GAG39061.1"/>
    <property type="molecule type" value="Genomic_DNA"/>
</dbReference>
<sequence length="159" mass="17778">QCQAAFELCMQGEDHTVGKIGFERIESAVKVIRPSGFAQYYWLPRYTESKWPDGNPKRDITYQGRIISGAMGPKTTYGGDIFQGVVQGTAADLMLEGMMTVENEGFPPVMSVHDETVCEIPDDGSNHIDDLCDIFNVLPEWAKGLPVVSEGWQQRRFTK</sequence>
<feature type="non-terminal residue" evidence="1">
    <location>
        <position position="1"/>
    </location>
</feature>
<accession>X0YQS9</accession>
<organism evidence="1">
    <name type="scientific">marine sediment metagenome</name>
    <dbReference type="NCBI Taxonomy" id="412755"/>
    <lineage>
        <taxon>unclassified sequences</taxon>
        <taxon>metagenomes</taxon>
        <taxon>ecological metagenomes</taxon>
    </lineage>
</organism>
<gene>
    <name evidence="1" type="ORF">S01H1_67493</name>
</gene>
<protein>
    <recommendedName>
        <fullName evidence="2">DNA-directed DNA polymerase family A palm domain-containing protein</fullName>
    </recommendedName>
</protein>